<evidence type="ECO:0000313" key="1">
    <source>
        <dbReference type="EMBL" id="BCL42608.1"/>
    </source>
</evidence>
<dbReference type="EMBL" id="AP023447">
    <property type="protein sequence ID" value="BCL44745.1"/>
    <property type="molecule type" value="Genomic_DNA"/>
</dbReference>
<organism evidence="2 5">
    <name type="scientific">Enterobacter roggenkampii</name>
    <dbReference type="NCBI Taxonomy" id="1812935"/>
    <lineage>
        <taxon>Bacteria</taxon>
        <taxon>Pseudomonadati</taxon>
        <taxon>Pseudomonadota</taxon>
        <taxon>Gammaproteobacteria</taxon>
        <taxon>Enterobacterales</taxon>
        <taxon>Enterobacteriaceae</taxon>
        <taxon>Enterobacter</taxon>
        <taxon>Enterobacter cloacae complex</taxon>
    </lineage>
</organism>
<dbReference type="AlphaFoldDB" id="A0AAU9BU47"/>
<evidence type="ECO:0000313" key="5">
    <source>
        <dbReference type="Proteomes" id="UP000595858"/>
    </source>
</evidence>
<gene>
    <name evidence="1" type="ORF">OIPHN260_21100</name>
    <name evidence="2" type="ORF">OIPHN260_36080</name>
    <name evidence="3" type="ORF">OIPHN260_42470</name>
    <name evidence="4" type="ORF">OIPHN260_47370</name>
</gene>
<accession>A0AAU9BU47</accession>
<sequence length="64" mass="7305">MAVIHKALDECSAEHPVFYEDEVDIHLNPKIGADWQLRGQQKRVVTPGQNEKILSGRRTAQWHG</sequence>
<name>A0AAU9BU47_9ENTR</name>
<dbReference type="EMBL" id="AP023447">
    <property type="protein sequence ID" value="BCL42608.1"/>
    <property type="molecule type" value="Genomic_DNA"/>
</dbReference>
<protein>
    <recommendedName>
        <fullName evidence="6">Transposase</fullName>
    </recommendedName>
</protein>
<proteinExistence type="predicted"/>
<evidence type="ECO:0000313" key="4">
    <source>
        <dbReference type="EMBL" id="BCL45235.1"/>
    </source>
</evidence>
<dbReference type="Proteomes" id="UP000595858">
    <property type="component" value="Chromosome"/>
</dbReference>
<evidence type="ECO:0000313" key="2">
    <source>
        <dbReference type="EMBL" id="BCL44106.1"/>
    </source>
</evidence>
<dbReference type="EMBL" id="AP023447">
    <property type="protein sequence ID" value="BCL45235.1"/>
    <property type="molecule type" value="Genomic_DNA"/>
</dbReference>
<evidence type="ECO:0008006" key="6">
    <source>
        <dbReference type="Google" id="ProtNLM"/>
    </source>
</evidence>
<dbReference type="EMBL" id="AP023447">
    <property type="protein sequence ID" value="BCL44106.1"/>
    <property type="molecule type" value="Genomic_DNA"/>
</dbReference>
<reference evidence="2" key="1">
    <citation type="journal article" date="2020" name="J Glob Antimicrob Resist">
        <title>Genomic characterization of clinical Enterobacter roggenkampii co-harboring blaIMP-1- and blaGES-5-encoding IncP6 and mcr-9-encoding IncHI2 plasmids isolated in Japan.</title>
        <authorList>
            <person name="Umeda K."/>
            <person name="Nakamura H."/>
            <person name="Fukuda A."/>
            <person name="Matsumoto Y."/>
            <person name="Motooka D."/>
            <person name="Nakamura S."/>
            <person name="Yasui Y."/>
            <person name="Yoshida H."/>
            <person name="Kawahara R."/>
        </authorList>
    </citation>
    <scope>NUCLEOTIDE SEQUENCE</scope>
    <source>
        <strain evidence="2">OIPH-N260</strain>
    </source>
</reference>
<evidence type="ECO:0000313" key="3">
    <source>
        <dbReference type="EMBL" id="BCL44745.1"/>
    </source>
</evidence>